<dbReference type="GO" id="GO:0070401">
    <property type="term" value="F:NADP+ binding"/>
    <property type="evidence" value="ECO:0007669"/>
    <property type="project" value="UniProtKB-ARBA"/>
</dbReference>
<dbReference type="Gene3D" id="3.40.430.10">
    <property type="entry name" value="Dihydrofolate Reductase, subunit A"/>
    <property type="match status" value="1"/>
</dbReference>
<gene>
    <name evidence="11" type="ORF">EV679_0798</name>
</gene>
<comment type="caution">
    <text evidence="11">The sequence shown here is derived from an EMBL/GenBank/DDBJ whole genome shotgun (WGS) entry which is preliminary data.</text>
</comment>
<keyword evidence="5 8" id="KW-0521">NADP</keyword>
<dbReference type="EC" id="1.5.1.3" evidence="3 8"/>
<protein>
    <recommendedName>
        <fullName evidence="3 8">Dihydrofolate reductase</fullName>
        <ecNumber evidence="3 8">1.5.1.3</ecNumber>
    </recommendedName>
</protein>
<evidence type="ECO:0000256" key="7">
    <source>
        <dbReference type="ARBA" id="ARBA00025067"/>
    </source>
</evidence>
<dbReference type="PIRSF" id="PIRSF000194">
    <property type="entry name" value="DHFR"/>
    <property type="match status" value="1"/>
</dbReference>
<dbReference type="InterPro" id="IPR024072">
    <property type="entry name" value="DHFR-like_dom_sf"/>
</dbReference>
<dbReference type="SUPFAM" id="SSF53597">
    <property type="entry name" value="Dihydrofolate reductase-like"/>
    <property type="match status" value="1"/>
</dbReference>
<comment type="pathway">
    <text evidence="1 8">Cofactor biosynthesis; tetrahydrofolate biosynthesis; 5,6,7,8-tetrahydrofolate from 7,8-dihydrofolate: step 1/1.</text>
</comment>
<comment type="function">
    <text evidence="7 8">Key enzyme in folate metabolism. Catalyzes an essential reaction for de novo glycine and purine synthesis, and for DNA precursor synthesis.</text>
</comment>
<sequence length="170" mass="18547">MSAKLAAPDLIVAYAANRVIGHDNTLPWRLPGDLAHFKRSTLGHPVIMGRNTWESLGRPLPGRLNIVISRNSCYEAAGASVYPSLEAALAACTAEASPYIIGGAQIYRLALPLARRVVATEVHASIEGDAYFPQLPGDEWMETSRSERQTENGYEYDFVVYERKTSPAAA</sequence>
<dbReference type="GO" id="GO:0046654">
    <property type="term" value="P:tetrahydrofolate biosynthetic process"/>
    <property type="evidence" value="ECO:0007669"/>
    <property type="project" value="UniProtKB-UniPathway"/>
</dbReference>
<dbReference type="FunFam" id="3.40.430.10:FF:000001">
    <property type="entry name" value="Dihydrofolate reductase"/>
    <property type="match status" value="1"/>
</dbReference>
<evidence type="ECO:0000256" key="2">
    <source>
        <dbReference type="ARBA" id="ARBA00009539"/>
    </source>
</evidence>
<evidence type="ECO:0000256" key="4">
    <source>
        <dbReference type="ARBA" id="ARBA00022563"/>
    </source>
</evidence>
<dbReference type="Pfam" id="PF00186">
    <property type="entry name" value="DHFR_1"/>
    <property type="match status" value="1"/>
</dbReference>
<organism evidence="11 12">
    <name type="scientific">Kerstersia gyiorum</name>
    <dbReference type="NCBI Taxonomy" id="206506"/>
    <lineage>
        <taxon>Bacteria</taxon>
        <taxon>Pseudomonadati</taxon>
        <taxon>Pseudomonadota</taxon>
        <taxon>Betaproteobacteria</taxon>
        <taxon>Burkholderiales</taxon>
        <taxon>Alcaligenaceae</taxon>
        <taxon>Kerstersia</taxon>
    </lineage>
</organism>
<reference evidence="11 12" key="1">
    <citation type="submission" date="2019-02" db="EMBL/GenBank/DDBJ databases">
        <title>Genomic Encyclopedia of Type Strains, Phase IV (KMG-IV): sequencing the most valuable type-strain genomes for metagenomic binning, comparative biology and taxonomic classification.</title>
        <authorList>
            <person name="Goeker M."/>
        </authorList>
    </citation>
    <scope>NUCLEOTIDE SEQUENCE [LARGE SCALE GENOMIC DNA]</scope>
    <source>
        <strain evidence="11 12">DSM 16618</strain>
    </source>
</reference>
<dbReference type="RefSeq" id="WP_130486549.1">
    <property type="nucleotide sequence ID" value="NZ_CBCSEB010000002.1"/>
</dbReference>
<dbReference type="GO" id="GO:0006730">
    <property type="term" value="P:one-carbon metabolic process"/>
    <property type="evidence" value="ECO:0007669"/>
    <property type="project" value="UniProtKB-KW"/>
</dbReference>
<dbReference type="GO" id="GO:0005829">
    <property type="term" value="C:cytosol"/>
    <property type="evidence" value="ECO:0007669"/>
    <property type="project" value="TreeGrafter"/>
</dbReference>
<evidence type="ECO:0000256" key="9">
    <source>
        <dbReference type="RuleBase" id="RU004474"/>
    </source>
</evidence>
<dbReference type="GO" id="GO:0004146">
    <property type="term" value="F:dihydrofolate reductase activity"/>
    <property type="evidence" value="ECO:0007669"/>
    <property type="project" value="UniProtKB-EC"/>
</dbReference>
<name>A0A4Q7MZI1_9BURK</name>
<dbReference type="UniPathway" id="UPA00077">
    <property type="reaction ID" value="UER00158"/>
</dbReference>
<dbReference type="PRINTS" id="PR00070">
    <property type="entry name" value="DHFR"/>
</dbReference>
<comment type="similarity">
    <text evidence="2 8 9">Belongs to the dihydrofolate reductase family.</text>
</comment>
<dbReference type="GO" id="GO:0046452">
    <property type="term" value="P:dihydrofolate metabolic process"/>
    <property type="evidence" value="ECO:0007669"/>
    <property type="project" value="TreeGrafter"/>
</dbReference>
<comment type="catalytic activity">
    <reaction evidence="8">
        <text>(6S)-5,6,7,8-tetrahydrofolate + NADP(+) = 7,8-dihydrofolate + NADPH + H(+)</text>
        <dbReference type="Rhea" id="RHEA:15009"/>
        <dbReference type="ChEBI" id="CHEBI:15378"/>
        <dbReference type="ChEBI" id="CHEBI:57451"/>
        <dbReference type="ChEBI" id="CHEBI:57453"/>
        <dbReference type="ChEBI" id="CHEBI:57783"/>
        <dbReference type="ChEBI" id="CHEBI:58349"/>
        <dbReference type="EC" id="1.5.1.3"/>
    </reaction>
</comment>
<feature type="domain" description="DHFR" evidence="10">
    <location>
        <begin position="7"/>
        <end position="163"/>
    </location>
</feature>
<evidence type="ECO:0000256" key="3">
    <source>
        <dbReference type="ARBA" id="ARBA00012856"/>
    </source>
</evidence>
<dbReference type="Proteomes" id="UP000292039">
    <property type="component" value="Unassembled WGS sequence"/>
</dbReference>
<evidence type="ECO:0000256" key="1">
    <source>
        <dbReference type="ARBA" id="ARBA00004903"/>
    </source>
</evidence>
<evidence type="ECO:0000256" key="6">
    <source>
        <dbReference type="ARBA" id="ARBA00023002"/>
    </source>
</evidence>
<accession>A0A4Q7MZI1</accession>
<dbReference type="GO" id="GO:0046655">
    <property type="term" value="P:folic acid metabolic process"/>
    <property type="evidence" value="ECO:0007669"/>
    <property type="project" value="TreeGrafter"/>
</dbReference>
<evidence type="ECO:0000256" key="8">
    <source>
        <dbReference type="PIRNR" id="PIRNR000194"/>
    </source>
</evidence>
<dbReference type="InterPro" id="IPR001796">
    <property type="entry name" value="DHFR_dom"/>
</dbReference>
<dbReference type="InterPro" id="IPR017925">
    <property type="entry name" value="DHFR_CS"/>
</dbReference>
<evidence type="ECO:0000256" key="5">
    <source>
        <dbReference type="ARBA" id="ARBA00022857"/>
    </source>
</evidence>
<dbReference type="PANTHER" id="PTHR48069">
    <property type="entry name" value="DIHYDROFOLATE REDUCTASE"/>
    <property type="match status" value="1"/>
</dbReference>
<evidence type="ECO:0000313" key="11">
    <source>
        <dbReference type="EMBL" id="RZS73600.1"/>
    </source>
</evidence>
<evidence type="ECO:0000259" key="10">
    <source>
        <dbReference type="PROSITE" id="PS51330"/>
    </source>
</evidence>
<dbReference type="CDD" id="cd00209">
    <property type="entry name" value="DHFR"/>
    <property type="match status" value="1"/>
</dbReference>
<proteinExistence type="inferred from homology"/>
<dbReference type="PANTHER" id="PTHR48069:SF3">
    <property type="entry name" value="DIHYDROFOLATE REDUCTASE"/>
    <property type="match status" value="1"/>
</dbReference>
<keyword evidence="4 8" id="KW-0554">One-carbon metabolism</keyword>
<dbReference type="AlphaFoldDB" id="A0A4Q7MZI1"/>
<dbReference type="InterPro" id="IPR012259">
    <property type="entry name" value="DHFR"/>
</dbReference>
<evidence type="ECO:0000313" key="12">
    <source>
        <dbReference type="Proteomes" id="UP000292039"/>
    </source>
</evidence>
<dbReference type="PROSITE" id="PS00075">
    <property type="entry name" value="DHFR_1"/>
    <property type="match status" value="1"/>
</dbReference>
<dbReference type="EMBL" id="SGWZ01000001">
    <property type="protein sequence ID" value="RZS73600.1"/>
    <property type="molecule type" value="Genomic_DNA"/>
</dbReference>
<keyword evidence="6 8" id="KW-0560">Oxidoreductase</keyword>
<dbReference type="PROSITE" id="PS51330">
    <property type="entry name" value="DHFR_2"/>
    <property type="match status" value="1"/>
</dbReference>